<organism evidence="2 3">
    <name type="scientific">Lithocarpus litseifolius</name>
    <dbReference type="NCBI Taxonomy" id="425828"/>
    <lineage>
        <taxon>Eukaryota</taxon>
        <taxon>Viridiplantae</taxon>
        <taxon>Streptophyta</taxon>
        <taxon>Embryophyta</taxon>
        <taxon>Tracheophyta</taxon>
        <taxon>Spermatophyta</taxon>
        <taxon>Magnoliopsida</taxon>
        <taxon>eudicotyledons</taxon>
        <taxon>Gunneridae</taxon>
        <taxon>Pentapetalae</taxon>
        <taxon>rosids</taxon>
        <taxon>fabids</taxon>
        <taxon>Fagales</taxon>
        <taxon>Fagaceae</taxon>
        <taxon>Lithocarpus</taxon>
    </lineage>
</organism>
<evidence type="ECO:0000313" key="2">
    <source>
        <dbReference type="EMBL" id="KAK9991313.1"/>
    </source>
</evidence>
<evidence type="ECO:0000313" key="3">
    <source>
        <dbReference type="Proteomes" id="UP001459277"/>
    </source>
</evidence>
<feature type="region of interest" description="Disordered" evidence="1">
    <location>
        <begin position="1"/>
        <end position="54"/>
    </location>
</feature>
<feature type="compositionally biased region" description="Acidic residues" evidence="1">
    <location>
        <begin position="9"/>
        <end position="36"/>
    </location>
</feature>
<name>A0AAW2C049_9ROSI</name>
<evidence type="ECO:0000256" key="1">
    <source>
        <dbReference type="SAM" id="MobiDB-lite"/>
    </source>
</evidence>
<dbReference type="AlphaFoldDB" id="A0AAW2C049"/>
<comment type="caution">
    <text evidence="2">The sequence shown here is derived from an EMBL/GenBank/DDBJ whole genome shotgun (WGS) entry which is preliminary data.</text>
</comment>
<reference evidence="2 3" key="1">
    <citation type="submission" date="2024-01" db="EMBL/GenBank/DDBJ databases">
        <title>A telomere-to-telomere, gap-free genome of sweet tea (Lithocarpus litseifolius).</title>
        <authorList>
            <person name="Zhou J."/>
        </authorList>
    </citation>
    <scope>NUCLEOTIDE SEQUENCE [LARGE SCALE GENOMIC DNA]</scope>
    <source>
        <strain evidence="2">Zhou-2022a</strain>
        <tissue evidence="2">Leaf</tissue>
    </source>
</reference>
<feature type="compositionally biased region" description="Basic residues" evidence="1">
    <location>
        <begin position="307"/>
        <end position="319"/>
    </location>
</feature>
<dbReference type="PANTHER" id="PTHR31973:SF187">
    <property type="entry name" value="MUTATOR TRANSPOSASE MUDRA PROTEIN"/>
    <property type="match status" value="1"/>
</dbReference>
<gene>
    <name evidence="2" type="ORF">SO802_026298</name>
</gene>
<proteinExistence type="predicted"/>
<dbReference type="PANTHER" id="PTHR31973">
    <property type="entry name" value="POLYPROTEIN, PUTATIVE-RELATED"/>
    <property type="match status" value="1"/>
</dbReference>
<protein>
    <submittedName>
        <fullName evidence="2">Uncharacterized protein</fullName>
    </submittedName>
</protein>
<dbReference type="Proteomes" id="UP001459277">
    <property type="component" value="Unassembled WGS sequence"/>
</dbReference>
<accession>A0AAW2C049</accession>
<feature type="region of interest" description="Disordered" evidence="1">
    <location>
        <begin position="272"/>
        <end position="319"/>
    </location>
</feature>
<dbReference type="EMBL" id="JAZDWU010000009">
    <property type="protein sequence ID" value="KAK9991313.1"/>
    <property type="molecule type" value="Genomic_DNA"/>
</dbReference>
<keyword evidence="3" id="KW-1185">Reference proteome</keyword>
<sequence>MGGSRTDVNVDDVVGDGYDNEVDVEDGNEAFADDEFEKSGNLVDEGNDARGNDGNGVVGDVDYEWYDSNCERSWMKNHKGKELKDLMWGATKSSTVAAFESYIKQMEIVRKEACDELRGRSPLQWARHAFPYYPKCDMLLKNICETFNSKIVEAREKPLVNILETIKRYLMVRICKNRDSMAKYQGPICHKIQQKFEKCKEASIDCKSIWSSGIRWESCNGLDLWPDANGDAIFPPIHKIQPRRPKIDRRRKDKERVQTSLRCAHCHQLGHNRRTCKSNQRPPKVAIAKGKGKAATDKGKGKATSSGRKRAANIKGNSKRFRVGVDAPHSHSVTLSLTPHKQAFPKRYQVQLKFHFRLLGSRTSFPTHLPFFPGSSTTSGDCTLQSILDDGEPNEEDGSCVTVVED</sequence>